<feature type="transmembrane region" description="Helical" evidence="1">
    <location>
        <begin position="114"/>
        <end position="134"/>
    </location>
</feature>
<dbReference type="Proteomes" id="UP000188342">
    <property type="component" value="Unassembled WGS sequence"/>
</dbReference>
<evidence type="ECO:0000256" key="1">
    <source>
        <dbReference type="SAM" id="Phobius"/>
    </source>
</evidence>
<keyword evidence="1" id="KW-1133">Transmembrane helix</keyword>
<gene>
    <name evidence="2" type="ORF">FM114_01035</name>
</gene>
<evidence type="ECO:0000313" key="3">
    <source>
        <dbReference type="Proteomes" id="UP000188342"/>
    </source>
</evidence>
<proteinExistence type="predicted"/>
<evidence type="ECO:0000313" key="2">
    <source>
        <dbReference type="EMBL" id="SJN17529.1"/>
    </source>
</evidence>
<accession>A0A1R4ICR4</accession>
<name>A0A1R4ICR4_9ACTN</name>
<keyword evidence="1" id="KW-0812">Transmembrane</keyword>
<organism evidence="2 3">
    <name type="scientific">Luteococcus japonicus LSP_Lj1</name>
    <dbReference type="NCBI Taxonomy" id="1255658"/>
    <lineage>
        <taxon>Bacteria</taxon>
        <taxon>Bacillati</taxon>
        <taxon>Actinomycetota</taxon>
        <taxon>Actinomycetes</taxon>
        <taxon>Propionibacteriales</taxon>
        <taxon>Propionibacteriaceae</taxon>
        <taxon>Luteococcus</taxon>
    </lineage>
</organism>
<dbReference type="RefSeq" id="WP_094763345.1">
    <property type="nucleotide sequence ID" value="NZ_FUKQ01000006.1"/>
</dbReference>
<protein>
    <submittedName>
        <fullName evidence="2">Uncharacterized protein</fullName>
    </submittedName>
</protein>
<sequence length="258" mass="26599">MYCSGCGHQVGAQDDVCAGCGRELWGSGALRLTSPHEPARHLSDVFPGARNPVSSEKPVASVGPVGATAPAPIARIALALPAMPALTSLPSLSQITTRPRTARDSLALHRRNQLVMTVCFAAVGLALALVLVLAQMLRASGPVRLAGPDRPTAPPATPVRTVTATPAAAKPMPSKAAPSHALRLPADARACTALVGASEGTSCGLARALALTLPQPPSGSFVRTARSPTSGTSYQFRCTVKEMVVCRTERGSEVYVLI</sequence>
<keyword evidence="3" id="KW-1185">Reference proteome</keyword>
<dbReference type="STRING" id="1255658.FM114_01035"/>
<dbReference type="AlphaFoldDB" id="A0A1R4ICR4"/>
<dbReference type="EMBL" id="FUKQ01000006">
    <property type="protein sequence ID" value="SJN17529.1"/>
    <property type="molecule type" value="Genomic_DNA"/>
</dbReference>
<reference evidence="2 3" key="1">
    <citation type="submission" date="2017-02" db="EMBL/GenBank/DDBJ databases">
        <authorList>
            <person name="Peterson S.W."/>
        </authorList>
    </citation>
    <scope>NUCLEOTIDE SEQUENCE [LARGE SCALE GENOMIC DNA]</scope>
    <source>
        <strain evidence="2 3">LSP_Lj1</strain>
    </source>
</reference>
<keyword evidence="1" id="KW-0472">Membrane</keyword>